<keyword evidence="3" id="KW-1185">Reference proteome</keyword>
<dbReference type="NCBIfam" id="NF008528">
    <property type="entry name" value="PRK11463.1-2"/>
    <property type="match status" value="1"/>
</dbReference>
<dbReference type="PANTHER" id="PTHR35335:SF1">
    <property type="entry name" value="UPF0716 PROTEIN FXSA"/>
    <property type="match status" value="1"/>
</dbReference>
<dbReference type="EMBL" id="JACHFD010000004">
    <property type="protein sequence ID" value="MBB5350780.1"/>
    <property type="molecule type" value="Genomic_DNA"/>
</dbReference>
<feature type="transmembrane region" description="Helical" evidence="1">
    <location>
        <begin position="76"/>
        <end position="100"/>
    </location>
</feature>
<organism evidence="2 3">
    <name type="scientific">Haloferula luteola</name>
    <dbReference type="NCBI Taxonomy" id="595692"/>
    <lineage>
        <taxon>Bacteria</taxon>
        <taxon>Pseudomonadati</taxon>
        <taxon>Verrucomicrobiota</taxon>
        <taxon>Verrucomicrobiia</taxon>
        <taxon>Verrucomicrobiales</taxon>
        <taxon>Verrucomicrobiaceae</taxon>
        <taxon>Haloferula</taxon>
    </lineage>
</organism>
<dbReference type="Pfam" id="PF04186">
    <property type="entry name" value="FxsA"/>
    <property type="match status" value="1"/>
</dbReference>
<comment type="caution">
    <text evidence="2">The sequence shown here is derived from an EMBL/GenBank/DDBJ whole genome shotgun (WGS) entry which is preliminary data.</text>
</comment>
<name>A0A840VA03_9BACT</name>
<feature type="transmembrane region" description="Helical" evidence="1">
    <location>
        <begin position="27"/>
        <end position="46"/>
    </location>
</feature>
<dbReference type="RefSeq" id="WP_184016364.1">
    <property type="nucleotide sequence ID" value="NZ_JACHFD010000004.1"/>
</dbReference>
<keyword evidence="1" id="KW-0472">Membrane</keyword>
<keyword evidence="1" id="KW-0812">Transmembrane</keyword>
<protein>
    <submittedName>
        <fullName evidence="2">UPF0716 protein FxsA</fullName>
    </submittedName>
</protein>
<proteinExistence type="predicted"/>
<dbReference type="PANTHER" id="PTHR35335">
    <property type="entry name" value="UPF0716 PROTEIN FXSA"/>
    <property type="match status" value="1"/>
</dbReference>
<dbReference type="AlphaFoldDB" id="A0A840VA03"/>
<keyword evidence="1" id="KW-1133">Transmembrane helix</keyword>
<dbReference type="GO" id="GO:0016020">
    <property type="term" value="C:membrane"/>
    <property type="evidence" value="ECO:0007669"/>
    <property type="project" value="InterPro"/>
</dbReference>
<dbReference type="InterPro" id="IPR007313">
    <property type="entry name" value="FxsA"/>
</dbReference>
<accession>A0A840VA03</accession>
<reference evidence="2 3" key="1">
    <citation type="submission" date="2020-08" db="EMBL/GenBank/DDBJ databases">
        <title>Genomic Encyclopedia of Type Strains, Phase IV (KMG-IV): sequencing the most valuable type-strain genomes for metagenomic binning, comparative biology and taxonomic classification.</title>
        <authorList>
            <person name="Goeker M."/>
        </authorList>
    </citation>
    <scope>NUCLEOTIDE SEQUENCE [LARGE SCALE GENOMIC DNA]</scope>
    <source>
        <strain evidence="2 3">YC6886</strain>
    </source>
</reference>
<sequence>MFGRLFLLFITVPVIELALFLSVGERIGLPVTLAIVLLTGFLGAWLTKKQGLKVLQGYRQSLAEGRLPHEEVVEGLLILIAGAVLLTPGFLTDAIGFLLLTPPVRAAVVKRLQSALKDRIRLVVPGATTVSPEPPGAPRRAELEGEVIDVEVVKEGSYGGG</sequence>
<dbReference type="Proteomes" id="UP000557717">
    <property type="component" value="Unassembled WGS sequence"/>
</dbReference>
<evidence type="ECO:0000313" key="3">
    <source>
        <dbReference type="Proteomes" id="UP000557717"/>
    </source>
</evidence>
<evidence type="ECO:0000313" key="2">
    <source>
        <dbReference type="EMBL" id="MBB5350780.1"/>
    </source>
</evidence>
<evidence type="ECO:0000256" key="1">
    <source>
        <dbReference type="SAM" id="Phobius"/>
    </source>
</evidence>
<gene>
    <name evidence="2" type="ORF">HNR46_001014</name>
</gene>